<reference evidence="3" key="2">
    <citation type="submission" date="2016-10" db="EMBL/GenBank/DDBJ databases">
        <authorList>
            <person name="See-Too W.S."/>
        </authorList>
    </citation>
    <scope>NUCLEOTIDE SEQUENCE [LARGE SCALE GENOMIC DNA]</scope>
    <source>
        <strain evidence="3">DSM 24743</strain>
    </source>
</reference>
<evidence type="ECO:0000313" key="2">
    <source>
        <dbReference type="EMBL" id="ANU13046.1"/>
    </source>
</evidence>
<sequence length="71" mass="8407">MFFEDARPTIDQKKGRDKAIKISHEFYGWALLGHAVYSIFFLSKFNASFWILVCGSIIYSLTNFYFSKRRK</sequence>
<evidence type="ECO:0000313" key="3">
    <source>
        <dbReference type="Proteomes" id="UP000092687"/>
    </source>
</evidence>
<organism evidence="2 3">
    <name type="scientific">Planococcus halocryophilus</name>
    <dbReference type="NCBI Taxonomy" id="1215089"/>
    <lineage>
        <taxon>Bacteria</taxon>
        <taxon>Bacillati</taxon>
        <taxon>Bacillota</taxon>
        <taxon>Bacilli</taxon>
        <taxon>Bacillales</taxon>
        <taxon>Caryophanaceae</taxon>
        <taxon>Planococcus</taxon>
    </lineage>
</organism>
<dbReference type="Proteomes" id="UP000092687">
    <property type="component" value="Chromosome"/>
</dbReference>
<evidence type="ECO:0000256" key="1">
    <source>
        <dbReference type="SAM" id="Phobius"/>
    </source>
</evidence>
<accession>A0A1C7DNG2</accession>
<keyword evidence="1" id="KW-0812">Transmembrane</keyword>
<dbReference type="STRING" id="1215089.BBI08_03955"/>
<feature type="transmembrane region" description="Helical" evidence="1">
    <location>
        <begin position="26"/>
        <end position="43"/>
    </location>
</feature>
<name>A0A1C7DNG2_9BACL</name>
<gene>
    <name evidence="2" type="ORF">BBI08_03955</name>
</gene>
<keyword evidence="3" id="KW-1185">Reference proteome</keyword>
<keyword evidence="1" id="KW-0472">Membrane</keyword>
<feature type="transmembrane region" description="Helical" evidence="1">
    <location>
        <begin position="49"/>
        <end position="66"/>
    </location>
</feature>
<dbReference type="AlphaFoldDB" id="A0A1C7DNG2"/>
<protein>
    <submittedName>
        <fullName evidence="2">Uncharacterized protein</fullName>
    </submittedName>
</protein>
<keyword evidence="1" id="KW-1133">Transmembrane helix</keyword>
<proteinExistence type="predicted"/>
<dbReference type="EMBL" id="CP016537">
    <property type="protein sequence ID" value="ANU13046.1"/>
    <property type="molecule type" value="Genomic_DNA"/>
</dbReference>
<dbReference type="KEGG" id="phc:BBI08_03955"/>
<reference evidence="3" key="1">
    <citation type="submission" date="2016-07" db="EMBL/GenBank/DDBJ databases">
        <authorList>
            <person name="See-Too W.S."/>
        </authorList>
    </citation>
    <scope>NUCLEOTIDE SEQUENCE [LARGE SCALE GENOMIC DNA]</scope>
    <source>
        <strain evidence="3">DSM 24743</strain>
    </source>
</reference>
<dbReference type="RefSeq" id="WP_065527961.1">
    <property type="nucleotide sequence ID" value="NZ_CP016537.2"/>
</dbReference>